<keyword evidence="3" id="KW-1185">Reference proteome</keyword>
<name>A0AAV6X1G3_9LAMI</name>
<evidence type="ECO:0000259" key="1">
    <source>
        <dbReference type="PROSITE" id="PS50181"/>
    </source>
</evidence>
<gene>
    <name evidence="2" type="ORF">BUALT_Bualt10G0074000</name>
</gene>
<dbReference type="PANTHER" id="PTHR31672">
    <property type="entry name" value="BNACNNG10540D PROTEIN"/>
    <property type="match status" value="1"/>
</dbReference>
<dbReference type="EMBL" id="WHWC01000010">
    <property type="protein sequence ID" value="KAG8375185.1"/>
    <property type="molecule type" value="Genomic_DNA"/>
</dbReference>
<dbReference type="Gene3D" id="1.20.1280.50">
    <property type="match status" value="1"/>
</dbReference>
<dbReference type="AlphaFoldDB" id="A0AAV6X1G3"/>
<dbReference type="InterPro" id="IPR017451">
    <property type="entry name" value="F-box-assoc_interact_dom"/>
</dbReference>
<organism evidence="2 3">
    <name type="scientific">Buddleja alternifolia</name>
    <dbReference type="NCBI Taxonomy" id="168488"/>
    <lineage>
        <taxon>Eukaryota</taxon>
        <taxon>Viridiplantae</taxon>
        <taxon>Streptophyta</taxon>
        <taxon>Embryophyta</taxon>
        <taxon>Tracheophyta</taxon>
        <taxon>Spermatophyta</taxon>
        <taxon>Magnoliopsida</taxon>
        <taxon>eudicotyledons</taxon>
        <taxon>Gunneridae</taxon>
        <taxon>Pentapetalae</taxon>
        <taxon>asterids</taxon>
        <taxon>lamiids</taxon>
        <taxon>Lamiales</taxon>
        <taxon>Scrophulariaceae</taxon>
        <taxon>Buddlejeae</taxon>
        <taxon>Buddleja</taxon>
    </lineage>
</organism>
<accession>A0AAV6X1G3</accession>
<evidence type="ECO:0000313" key="2">
    <source>
        <dbReference type="EMBL" id="KAG8375185.1"/>
    </source>
</evidence>
<dbReference type="InterPro" id="IPR001810">
    <property type="entry name" value="F-box_dom"/>
</dbReference>
<sequence length="386" mass="43673">MEDQKSLQSGNEVSQFHLMDLPAVVLHVILFRLPINSIMNVKLVCRAFYKLISNPDFALNYSKNSPFASLLRRGYSKLPTFNLLEISDNDEGIRTICKPNIPGWSKTDSILYIVGTCNGLLCLSEYKCQCQTRIIYIWNPIMGECMALPEPKIKHGELSVVYGFGFCSSTNNYKVLRIFDKSRVEHVEGEGEILTIGVDDKWRVLDRVANPTIPITSASSNSVNLNDALHWLVNDNDSTWISTFDIGEEKIGRLSHPHGLVLNLCMMTSINNQLCLVDTSDLFKIVVWKMKKYGVAQSWTKDLVLDNSISPMMQLRWLSLVTILENGDMLFSHPKEDYTISYSTTKRELTRIKVPCFGSIDYSPNFLSLKEIITGGHLSTIKVLSK</sequence>
<dbReference type="InterPro" id="IPR006527">
    <property type="entry name" value="F-box-assoc_dom_typ1"/>
</dbReference>
<dbReference type="PANTHER" id="PTHR31672:SF13">
    <property type="entry name" value="F-BOX PROTEIN CPR30-LIKE"/>
    <property type="match status" value="1"/>
</dbReference>
<dbReference type="InterPro" id="IPR036047">
    <property type="entry name" value="F-box-like_dom_sf"/>
</dbReference>
<dbReference type="PROSITE" id="PS50181">
    <property type="entry name" value="FBOX"/>
    <property type="match status" value="1"/>
</dbReference>
<dbReference type="Pfam" id="PF07734">
    <property type="entry name" value="FBA_1"/>
    <property type="match status" value="1"/>
</dbReference>
<dbReference type="NCBIfam" id="TIGR01640">
    <property type="entry name" value="F_box_assoc_1"/>
    <property type="match status" value="1"/>
</dbReference>
<protein>
    <recommendedName>
        <fullName evidence="1">F-box domain-containing protein</fullName>
    </recommendedName>
</protein>
<evidence type="ECO:0000313" key="3">
    <source>
        <dbReference type="Proteomes" id="UP000826271"/>
    </source>
</evidence>
<feature type="domain" description="F-box" evidence="1">
    <location>
        <begin position="15"/>
        <end position="64"/>
    </location>
</feature>
<dbReference type="SMART" id="SM00256">
    <property type="entry name" value="FBOX"/>
    <property type="match status" value="1"/>
</dbReference>
<dbReference type="Proteomes" id="UP000826271">
    <property type="component" value="Unassembled WGS sequence"/>
</dbReference>
<dbReference type="SUPFAM" id="SSF81383">
    <property type="entry name" value="F-box domain"/>
    <property type="match status" value="1"/>
</dbReference>
<proteinExistence type="predicted"/>
<dbReference type="InterPro" id="IPR050796">
    <property type="entry name" value="SCF_F-box_component"/>
</dbReference>
<reference evidence="2" key="1">
    <citation type="submission" date="2019-10" db="EMBL/GenBank/DDBJ databases">
        <authorList>
            <person name="Zhang R."/>
            <person name="Pan Y."/>
            <person name="Wang J."/>
            <person name="Ma R."/>
            <person name="Yu S."/>
        </authorList>
    </citation>
    <scope>NUCLEOTIDE SEQUENCE</scope>
    <source>
        <strain evidence="2">LA-IB0</strain>
        <tissue evidence="2">Leaf</tissue>
    </source>
</reference>
<dbReference type="Pfam" id="PF00646">
    <property type="entry name" value="F-box"/>
    <property type="match status" value="1"/>
</dbReference>
<comment type="caution">
    <text evidence="2">The sequence shown here is derived from an EMBL/GenBank/DDBJ whole genome shotgun (WGS) entry which is preliminary data.</text>
</comment>